<evidence type="ECO:0000313" key="5">
    <source>
        <dbReference type="Proteomes" id="UP000054636"/>
    </source>
</evidence>
<protein>
    <submittedName>
        <fullName evidence="2">Uncharacterized protein</fullName>
    </submittedName>
</protein>
<feature type="region of interest" description="Disordered" evidence="1">
    <location>
        <begin position="367"/>
        <end position="393"/>
    </location>
</feature>
<evidence type="ECO:0000256" key="1">
    <source>
        <dbReference type="SAM" id="MobiDB-lite"/>
    </source>
</evidence>
<comment type="caution">
    <text evidence="2">The sequence shown here is derived from an EMBL/GenBank/DDBJ whole genome shotgun (WGS) entry which is preliminary data.</text>
</comment>
<evidence type="ECO:0000313" key="3">
    <source>
        <dbReference type="EMBL" id="KUF99011.1"/>
    </source>
</evidence>
<dbReference type="Pfam" id="PF08578">
    <property type="entry name" value="DUF1765"/>
    <property type="match status" value="1"/>
</dbReference>
<dbReference type="PANTHER" id="PTHR35397">
    <property type="entry name" value="C2 DOMAIN-CONTAINING PROTEIN-RELATED"/>
    <property type="match status" value="1"/>
</dbReference>
<sequence length="953" mass="107342">MVNKFKRFFKALGGKHSSSSSSSSNQSTGSLAAVNTQQFVSGPYGSSSSVAFHASTSRNLSTAELEARLETSGSLTGTTPSNPPLVVIDDYMKDGNIDWTALLAKIPKLVAECTTCSGPATTSPPTKRNGNNGVATFADLLALLQQMAGRENQQRVKQFYAGNDPVYIGNVAQLNDEKSSLPTETRNLYFQLIGIIMERVEFHLPVSNSETEVSANSRTKTPKNSGNVSGAGMGWLAYSPTATLNGMDFNDDIATSGPNLMVNTENVTPNGANNRGNMDDATDGERDLYLYRCLLIATFKYAIENLESARQKHRPYISLVETRFFARVFAVCFFRVPVLQNAMLEQIFGAYREKEWIHLQAHDSRVEDLTEEGSSAPPTEARQPRRASASRPWNGNTFAGSLVRWTDYDGYILSEEGNGNGTSTAKVTSRYNSKQSALRSDEEAFVRQNPTLFKWTRFSPYLGPYPDADIFRMTDKTRNCWLHKLSHDGEFFSKFMGFVCLHAANTALGSDVVWTCLPGYTLLIRVSLLLLKEACWAKWLYVRDTSGPLPSSSMEIEPGSQDEDRLPFELESIRAIRTVLDNVVQLLRNNQLLESCVLAMYECTNVLHARSVEVCLTRFEEWFSATAMLTEIGGTDKRRGSGMMVYRLPPGFRGQTFATGMRFMLSSENCEILSSTLLFLYHRMDYFEGDLRQSVLKALVQRHMTFFLHWNAEVRTKYHHLLVYRVVRANRFVLDSPIDHLLIGRCAISSLELSRAHDNEYDEEEGYSRHNSKENRFNDAVQHPCNPTMTAADITVLRTEQALWRAFDACLAVIIAQERRYAREGNRKFQNEQLAARSRALAFRTLKRHTTEDSNAAATTSVNEGLPGGKPCHEVELLDEELRREPPYYLRYLPGDELAMLDELRRLASSVRYPHYYQVYAAHSLRCYSDLLKQYYRELDSNGSVEPPPLGFF</sequence>
<reference evidence="4 5" key="1">
    <citation type="submission" date="2015-11" db="EMBL/GenBank/DDBJ databases">
        <title>Genomes and virulence difference between two physiological races of Phytophthora nicotianae.</title>
        <authorList>
            <person name="Liu H."/>
            <person name="Ma X."/>
            <person name="Yu H."/>
            <person name="Fang D."/>
            <person name="Li Y."/>
            <person name="Wang X."/>
            <person name="Wang W."/>
            <person name="Dong Y."/>
            <person name="Xiao B."/>
        </authorList>
    </citation>
    <scope>NUCLEOTIDE SEQUENCE [LARGE SCALE GENOMIC DNA]</scope>
    <source>
        <strain evidence="4">race 0</strain>
        <strain evidence="3">Race 0</strain>
        <strain evidence="2">Race 1</strain>
        <strain evidence="5">race 1</strain>
    </source>
</reference>
<accession>A0A0W8CWW0</accession>
<dbReference type="EMBL" id="LNFO01000856">
    <property type="protein sequence ID" value="KUF99011.1"/>
    <property type="molecule type" value="Genomic_DNA"/>
</dbReference>
<dbReference type="Proteomes" id="UP000052943">
    <property type="component" value="Unassembled WGS sequence"/>
</dbReference>
<dbReference type="Proteomes" id="UP000054636">
    <property type="component" value="Unassembled WGS sequence"/>
</dbReference>
<dbReference type="PANTHER" id="PTHR35397:SF2">
    <property type="match status" value="1"/>
</dbReference>
<dbReference type="EMBL" id="LNFP01000919">
    <property type="protein sequence ID" value="KUF88704.1"/>
    <property type="molecule type" value="Genomic_DNA"/>
</dbReference>
<organism evidence="2 5">
    <name type="scientific">Phytophthora nicotianae</name>
    <name type="common">Potato buckeye rot agent</name>
    <name type="synonym">Phytophthora parasitica</name>
    <dbReference type="NCBI Taxonomy" id="4792"/>
    <lineage>
        <taxon>Eukaryota</taxon>
        <taxon>Sar</taxon>
        <taxon>Stramenopiles</taxon>
        <taxon>Oomycota</taxon>
        <taxon>Peronosporomycetes</taxon>
        <taxon>Peronosporales</taxon>
        <taxon>Peronosporaceae</taxon>
        <taxon>Phytophthora</taxon>
    </lineage>
</organism>
<evidence type="ECO:0000313" key="4">
    <source>
        <dbReference type="Proteomes" id="UP000052943"/>
    </source>
</evidence>
<dbReference type="InterPro" id="IPR013887">
    <property type="entry name" value="UPF0592"/>
</dbReference>
<dbReference type="AlphaFoldDB" id="A0A0W8CWW0"/>
<dbReference type="OrthoDB" id="19240at2759"/>
<gene>
    <name evidence="3" type="ORF">AM587_10006999</name>
    <name evidence="2" type="ORF">AM588_10001928</name>
</gene>
<name>A0A0W8CWW0_PHYNI</name>
<proteinExistence type="predicted"/>
<evidence type="ECO:0000313" key="2">
    <source>
        <dbReference type="EMBL" id="KUF88704.1"/>
    </source>
</evidence>